<dbReference type="Proteomes" id="UP001597541">
    <property type="component" value="Unassembled WGS sequence"/>
</dbReference>
<dbReference type="EMBL" id="JBHUME010000008">
    <property type="protein sequence ID" value="MFD2613267.1"/>
    <property type="molecule type" value="Genomic_DNA"/>
</dbReference>
<dbReference type="Gene3D" id="3.40.50.1000">
    <property type="entry name" value="HAD superfamily/HAD-like"/>
    <property type="match status" value="1"/>
</dbReference>
<dbReference type="InterPro" id="IPR036412">
    <property type="entry name" value="HAD-like_sf"/>
</dbReference>
<dbReference type="CDD" id="cd07516">
    <property type="entry name" value="HAD_Pase"/>
    <property type="match status" value="1"/>
</dbReference>
<dbReference type="SFLD" id="SFLDG01140">
    <property type="entry name" value="C2.B:_Phosphomannomutase_and_P"/>
    <property type="match status" value="1"/>
</dbReference>
<dbReference type="RefSeq" id="WP_377603266.1">
    <property type="nucleotide sequence ID" value="NZ_JBHUME010000008.1"/>
</dbReference>
<comment type="caution">
    <text evidence="1">The sequence shown here is derived from an EMBL/GenBank/DDBJ whole genome shotgun (WGS) entry which is preliminary data.</text>
</comment>
<dbReference type="EC" id="3.1.3.-" evidence="1"/>
<dbReference type="SUPFAM" id="SSF56784">
    <property type="entry name" value="HAD-like"/>
    <property type="match status" value="1"/>
</dbReference>
<dbReference type="PANTHER" id="PTHR10000:SF8">
    <property type="entry name" value="HAD SUPERFAMILY HYDROLASE-LIKE, TYPE 3"/>
    <property type="match status" value="1"/>
</dbReference>
<dbReference type="PROSITE" id="PS01228">
    <property type="entry name" value="COF_1"/>
    <property type="match status" value="1"/>
</dbReference>
<dbReference type="InterPro" id="IPR006379">
    <property type="entry name" value="HAD-SF_hydro_IIB"/>
</dbReference>
<evidence type="ECO:0000313" key="1">
    <source>
        <dbReference type="EMBL" id="MFD2613267.1"/>
    </source>
</evidence>
<dbReference type="GO" id="GO:0016787">
    <property type="term" value="F:hydrolase activity"/>
    <property type="evidence" value="ECO:0007669"/>
    <property type="project" value="UniProtKB-KW"/>
</dbReference>
<organism evidence="1 2">
    <name type="scientific">Paenibacillus gansuensis</name>
    <dbReference type="NCBI Taxonomy" id="306542"/>
    <lineage>
        <taxon>Bacteria</taxon>
        <taxon>Bacillati</taxon>
        <taxon>Bacillota</taxon>
        <taxon>Bacilli</taxon>
        <taxon>Bacillales</taxon>
        <taxon>Paenibacillaceae</taxon>
        <taxon>Paenibacillus</taxon>
    </lineage>
</organism>
<keyword evidence="2" id="KW-1185">Reference proteome</keyword>
<name>A0ABW5PFX8_9BACL</name>
<proteinExistence type="predicted"/>
<dbReference type="NCBIfam" id="TIGR01484">
    <property type="entry name" value="HAD-SF-IIB"/>
    <property type="match status" value="1"/>
</dbReference>
<accession>A0ABW5PFX8</accession>
<dbReference type="Pfam" id="PF08282">
    <property type="entry name" value="Hydrolase_3"/>
    <property type="match status" value="1"/>
</dbReference>
<reference evidence="2" key="1">
    <citation type="journal article" date="2019" name="Int. J. Syst. Evol. Microbiol.">
        <title>The Global Catalogue of Microorganisms (GCM) 10K type strain sequencing project: providing services to taxonomists for standard genome sequencing and annotation.</title>
        <authorList>
            <consortium name="The Broad Institute Genomics Platform"/>
            <consortium name="The Broad Institute Genome Sequencing Center for Infectious Disease"/>
            <person name="Wu L."/>
            <person name="Ma J."/>
        </authorList>
    </citation>
    <scope>NUCLEOTIDE SEQUENCE [LARGE SCALE GENOMIC DNA]</scope>
    <source>
        <strain evidence="2">KCTC 3950</strain>
    </source>
</reference>
<protein>
    <submittedName>
        <fullName evidence="1">HAD family hydrolase</fullName>
        <ecNumber evidence="1">3.1.3.-</ecNumber>
    </submittedName>
</protein>
<sequence>MNKGVRAIPWKLLVLDMDGTLLNGAGRISEQNQMWIEHARRAGMEIALASGRHIHYVKEAAEQLRITFPIVTNNGCEVWDPSGELIRRTGMSSGQIEWLYRLALEQHMPFRVYAADADFESNVFHEALLDQHSWLMFMFRIREETGKLTLWEKLLAKGGFELSMASPSKLDVNPAGISKGHAVEAICRARGIPLKQVAAIGDGLNDESLLRRAGLGIAMGNAVDEVKAAADWVTADCDSDGVAKAIQYILAQGE</sequence>
<dbReference type="SFLD" id="SFLDS00003">
    <property type="entry name" value="Haloacid_Dehalogenase"/>
    <property type="match status" value="1"/>
</dbReference>
<dbReference type="InterPro" id="IPR023214">
    <property type="entry name" value="HAD_sf"/>
</dbReference>
<keyword evidence="1" id="KW-0378">Hydrolase</keyword>
<dbReference type="Gene3D" id="3.30.1240.10">
    <property type="match status" value="1"/>
</dbReference>
<dbReference type="PROSITE" id="PS01229">
    <property type="entry name" value="COF_2"/>
    <property type="match status" value="1"/>
</dbReference>
<evidence type="ECO:0000313" key="2">
    <source>
        <dbReference type="Proteomes" id="UP001597541"/>
    </source>
</evidence>
<gene>
    <name evidence="1" type="ORF">ACFSUF_12625</name>
</gene>
<dbReference type="PANTHER" id="PTHR10000">
    <property type="entry name" value="PHOSPHOSERINE PHOSPHATASE"/>
    <property type="match status" value="1"/>
</dbReference>